<feature type="signal peptide" evidence="1">
    <location>
        <begin position="1"/>
        <end position="27"/>
    </location>
</feature>
<name>A0ABX2T850_9PROT</name>
<accession>A0ABX2T850</accession>
<evidence type="ECO:0000313" key="3">
    <source>
        <dbReference type="Proteomes" id="UP000584642"/>
    </source>
</evidence>
<organism evidence="2 3">
    <name type="scientific">Azospirillum oleiclasticum</name>
    <dbReference type="NCBI Taxonomy" id="2735135"/>
    <lineage>
        <taxon>Bacteria</taxon>
        <taxon>Pseudomonadati</taxon>
        <taxon>Pseudomonadota</taxon>
        <taxon>Alphaproteobacteria</taxon>
        <taxon>Rhodospirillales</taxon>
        <taxon>Azospirillaceae</taxon>
        <taxon>Azospirillum</taxon>
    </lineage>
</organism>
<keyword evidence="1" id="KW-0732">Signal</keyword>
<evidence type="ECO:0000313" key="2">
    <source>
        <dbReference type="EMBL" id="NYZ19417.1"/>
    </source>
</evidence>
<sequence length="146" mass="14702">MADWRAPLAVAAVGAVALLAGAAPARAGLMVDPRVYGHGAQQTPQPQPAPPADAGYSVAAYPLRWCVQGATVTMVFSAVLSAPAVVTGIGAPLGAAEIATAAGTGCLFGVAWGATLTSVQWVGSQVLWLFSVDPPPPRIMAIQART</sequence>
<keyword evidence="3" id="KW-1185">Reference proteome</keyword>
<protein>
    <submittedName>
        <fullName evidence="2">Uncharacterized protein</fullName>
    </submittedName>
</protein>
<evidence type="ECO:0000256" key="1">
    <source>
        <dbReference type="SAM" id="SignalP"/>
    </source>
</evidence>
<dbReference type="Proteomes" id="UP000584642">
    <property type="component" value="Unassembled WGS sequence"/>
</dbReference>
<comment type="caution">
    <text evidence="2">The sequence shown here is derived from an EMBL/GenBank/DDBJ whole genome shotgun (WGS) entry which is preliminary data.</text>
</comment>
<proteinExistence type="predicted"/>
<gene>
    <name evidence="2" type="ORF">HND93_06820</name>
</gene>
<dbReference type="RefSeq" id="WP_180281161.1">
    <property type="nucleotide sequence ID" value="NZ_JABFDB010000002.1"/>
</dbReference>
<dbReference type="EMBL" id="JABFDB010000002">
    <property type="protein sequence ID" value="NYZ19417.1"/>
    <property type="molecule type" value="Genomic_DNA"/>
</dbReference>
<feature type="chain" id="PRO_5045343094" evidence="1">
    <location>
        <begin position="28"/>
        <end position="146"/>
    </location>
</feature>
<reference evidence="2 3" key="1">
    <citation type="submission" date="2020-05" db="EMBL/GenBank/DDBJ databases">
        <title>Azospirillum oleiclasticum sp. nov, a nitrogen-fixing and heavy crude oil-emulsifying bacterium isolated from the crude oil of Yumen Oilfield.</title>
        <authorList>
            <person name="Wu D."/>
            <person name="Cai M."/>
            <person name="Zhang X."/>
        </authorList>
    </citation>
    <scope>NUCLEOTIDE SEQUENCE [LARGE SCALE GENOMIC DNA]</scope>
    <source>
        <strain evidence="2 3">ROY-1-1-2</strain>
    </source>
</reference>